<evidence type="ECO:0000313" key="5">
    <source>
        <dbReference type="Proteomes" id="UP000057181"/>
    </source>
</evidence>
<evidence type="ECO:0000256" key="1">
    <source>
        <dbReference type="SAM" id="Phobius"/>
    </source>
</evidence>
<evidence type="ECO:0000313" key="6">
    <source>
        <dbReference type="Proteomes" id="UP000321155"/>
    </source>
</evidence>
<dbReference type="Gene3D" id="3.10.350.10">
    <property type="entry name" value="LysM domain"/>
    <property type="match status" value="1"/>
</dbReference>
<dbReference type="SMART" id="SM00257">
    <property type="entry name" value="LysM"/>
    <property type="match status" value="1"/>
</dbReference>
<sequence length="116" mass="11987">MSASASIRTGEHAARLTLTRRGRFVLVGLPLLTGAAALVVLAVIFLVPSTASAGSDPHVGAGTERAVVHPGESLWDLAVAADPQRDPRDVMDEIVELNDLRSSALVAGQELVVPAA</sequence>
<reference evidence="3 5" key="1">
    <citation type="submission" date="2015-11" db="EMBL/GenBank/DDBJ databases">
        <title>Complete Genome Sequence of Kocuria flava strain HO-9041.</title>
        <authorList>
            <person name="Zhou M."/>
            <person name="Dai J."/>
        </authorList>
    </citation>
    <scope>NUCLEOTIDE SEQUENCE [LARGE SCALE GENOMIC DNA]</scope>
    <source>
        <strain evidence="3 5">HO-9041</strain>
    </source>
</reference>
<dbReference type="Pfam" id="PF01476">
    <property type="entry name" value="LysM"/>
    <property type="match status" value="1"/>
</dbReference>
<dbReference type="OrthoDB" id="5084290at2"/>
<protein>
    <recommendedName>
        <fullName evidence="2">LysM domain-containing protein</fullName>
    </recommendedName>
</protein>
<dbReference type="InterPro" id="IPR018392">
    <property type="entry name" value="LysM"/>
</dbReference>
<keyword evidence="6" id="KW-1185">Reference proteome</keyword>
<gene>
    <name evidence="3" type="ORF">AS188_08515</name>
    <name evidence="4" type="ORF">KFL01_19860</name>
</gene>
<keyword evidence="1" id="KW-1133">Transmembrane helix</keyword>
<dbReference type="EMBL" id="CP013254">
    <property type="protein sequence ID" value="ALU39783.1"/>
    <property type="molecule type" value="Genomic_DNA"/>
</dbReference>
<dbReference type="InterPro" id="IPR036779">
    <property type="entry name" value="LysM_dom_sf"/>
</dbReference>
<accession>A0A0U3HXY0</accession>
<evidence type="ECO:0000313" key="3">
    <source>
        <dbReference type="EMBL" id="ALU39783.1"/>
    </source>
</evidence>
<name>A0A0U3HXY0_9MICC</name>
<dbReference type="KEGG" id="kfv:AS188_08515"/>
<proteinExistence type="predicted"/>
<evidence type="ECO:0000259" key="2">
    <source>
        <dbReference type="SMART" id="SM00257"/>
    </source>
</evidence>
<dbReference type="RefSeq" id="WP_058858492.1">
    <property type="nucleotide sequence ID" value="NZ_BJZR01000055.1"/>
</dbReference>
<keyword evidence="1" id="KW-0812">Transmembrane</keyword>
<reference evidence="4 6" key="2">
    <citation type="submission" date="2019-07" db="EMBL/GenBank/DDBJ databases">
        <title>Whole genome shotgun sequence of Kocuria flava NBRC 107626.</title>
        <authorList>
            <person name="Hosoyama A."/>
            <person name="Uohara A."/>
            <person name="Ohji S."/>
            <person name="Ichikawa N."/>
        </authorList>
    </citation>
    <scope>NUCLEOTIDE SEQUENCE [LARGE SCALE GENOMIC DNA]</scope>
    <source>
        <strain evidence="4 6">NBRC 107626</strain>
    </source>
</reference>
<feature type="domain" description="LysM" evidence="2">
    <location>
        <begin position="65"/>
        <end position="114"/>
    </location>
</feature>
<dbReference type="AlphaFoldDB" id="A0A0U3HXY0"/>
<evidence type="ECO:0000313" key="4">
    <source>
        <dbReference type="EMBL" id="GEO92680.1"/>
    </source>
</evidence>
<dbReference type="Proteomes" id="UP000321155">
    <property type="component" value="Unassembled WGS sequence"/>
</dbReference>
<dbReference type="STRING" id="446860.AS188_08515"/>
<keyword evidence="1" id="KW-0472">Membrane</keyword>
<dbReference type="Proteomes" id="UP000057181">
    <property type="component" value="Chromosome"/>
</dbReference>
<dbReference type="EMBL" id="BJZR01000055">
    <property type="protein sequence ID" value="GEO92680.1"/>
    <property type="molecule type" value="Genomic_DNA"/>
</dbReference>
<organism evidence="3 5">
    <name type="scientific">Kocuria flava</name>
    <dbReference type="NCBI Taxonomy" id="446860"/>
    <lineage>
        <taxon>Bacteria</taxon>
        <taxon>Bacillati</taxon>
        <taxon>Actinomycetota</taxon>
        <taxon>Actinomycetes</taxon>
        <taxon>Micrococcales</taxon>
        <taxon>Micrococcaceae</taxon>
        <taxon>Kocuria</taxon>
    </lineage>
</organism>
<feature type="transmembrane region" description="Helical" evidence="1">
    <location>
        <begin position="24"/>
        <end position="47"/>
    </location>
</feature>